<name>A0A674D4D2_SALTR</name>
<keyword evidence="10" id="KW-1185">Reference proteome</keyword>
<evidence type="ECO:0000256" key="7">
    <source>
        <dbReference type="ARBA" id="ARBA00064562"/>
    </source>
</evidence>
<evidence type="ECO:0000256" key="3">
    <source>
        <dbReference type="ARBA" id="ARBA00014973"/>
    </source>
</evidence>
<comment type="subunit">
    <text evidence="7">Associates with RNA polymerase II.</text>
</comment>
<dbReference type="SUPFAM" id="SSF57783">
    <property type="entry name" value="Zinc beta-ribbon"/>
    <property type="match status" value="1"/>
</dbReference>
<sequence>MDDKRALCEPPPLPAEVAVGASQESLRDVVERIRSEVETQAKTIDSLCKTLIMHEAERTQNLNTMAVLQSEVHHLAAHVAAQHLEERFEGLCCEVSTELHYLRSLLSHSPCSCPTLQASCSSTHPSDIQRQAAINHISQELYHSRRVLWEQIAELREEVHNIHGLLKKLRDETMRRLTEKYCKDMCLERMIDSYQMKDDALKLQRPQDMLRSNARSDVSELQNKFQTITISKGKAPNKTDCRSRMGRRKSKRKPPPKKKLTGNLDTQFTCPFCNHEKSCDVKMERTRNTGIISCTVCLEEFQTPITYLSEPVDVYSDWIDACEAANQ</sequence>
<comment type="similarity">
    <text evidence="2">Belongs to the ELOF1 family.</text>
</comment>
<dbReference type="GO" id="GO:0006368">
    <property type="term" value="P:transcription elongation by RNA polymerase II"/>
    <property type="evidence" value="ECO:0007669"/>
    <property type="project" value="TreeGrafter"/>
</dbReference>
<evidence type="ECO:0000313" key="9">
    <source>
        <dbReference type="Ensembl" id="ENSSTUP00000090847.1"/>
    </source>
</evidence>
<comment type="function">
    <text evidence="6">Factor involved in transcription-coupled nucleotide excision repair (TC-NER), a mechanism that rapidly removes RNA polymerase II-blocking lesions from the transcribed strand of active genes. Acts as a key adapter required to anchor TC-NER factors to RNA polymerase II: stably positions UVSSA and the DCX(ERCC8) complex (also named CSA complex) on arrested RNA polymerase II, leading to neddylation and activation of the DCX(ERCC8) complex and ubiquitination of RNA polymerase II.</text>
</comment>
<dbReference type="PANTHER" id="PTHR20934">
    <property type="entry name" value="TRANSCRIPTION ELONGATION FACTOR 1 HOMOLOG"/>
    <property type="match status" value="1"/>
</dbReference>
<feature type="compositionally biased region" description="Basic residues" evidence="8">
    <location>
        <begin position="244"/>
        <end position="260"/>
    </location>
</feature>
<reference evidence="9" key="1">
    <citation type="submission" date="2021-04" db="EMBL/GenBank/DDBJ databases">
        <authorList>
            <consortium name="Wellcome Sanger Institute Data Sharing"/>
        </authorList>
    </citation>
    <scope>NUCLEOTIDE SEQUENCE [LARGE SCALE GENOMIC DNA]</scope>
</reference>
<evidence type="ECO:0000256" key="4">
    <source>
        <dbReference type="ARBA" id="ARBA00022833"/>
    </source>
</evidence>
<evidence type="ECO:0000256" key="1">
    <source>
        <dbReference type="ARBA" id="ARBA00004123"/>
    </source>
</evidence>
<dbReference type="GO" id="GO:0000993">
    <property type="term" value="F:RNA polymerase II complex binding"/>
    <property type="evidence" value="ECO:0007669"/>
    <property type="project" value="TreeGrafter"/>
</dbReference>
<dbReference type="Pfam" id="PF05129">
    <property type="entry name" value="Zn_ribbon_Elf1"/>
    <property type="match status" value="1"/>
</dbReference>
<gene>
    <name evidence="9" type="primary">LOC115201084</name>
</gene>
<comment type="subcellular location">
    <subcellularLocation>
        <location evidence="1">Nucleus</location>
    </subcellularLocation>
</comment>
<proteinExistence type="inferred from homology"/>
<dbReference type="GO" id="GO:0008023">
    <property type="term" value="C:transcription elongation factor complex"/>
    <property type="evidence" value="ECO:0007669"/>
    <property type="project" value="TreeGrafter"/>
</dbReference>
<dbReference type="Gene3D" id="2.20.25.190">
    <property type="match status" value="1"/>
</dbReference>
<reference evidence="9" key="2">
    <citation type="submission" date="2025-08" db="UniProtKB">
        <authorList>
            <consortium name="Ensembl"/>
        </authorList>
    </citation>
    <scope>IDENTIFICATION</scope>
</reference>
<evidence type="ECO:0000313" key="10">
    <source>
        <dbReference type="Proteomes" id="UP000472277"/>
    </source>
</evidence>
<dbReference type="AlphaFoldDB" id="A0A674D4D2"/>
<dbReference type="InParanoid" id="A0A674D4D2"/>
<feature type="region of interest" description="Disordered" evidence="8">
    <location>
        <begin position="233"/>
        <end position="263"/>
    </location>
</feature>
<evidence type="ECO:0000256" key="5">
    <source>
        <dbReference type="ARBA" id="ARBA00023242"/>
    </source>
</evidence>
<dbReference type="InterPro" id="IPR038567">
    <property type="entry name" value="T_Elf1_sf"/>
</dbReference>
<keyword evidence="4" id="KW-0862">Zinc</keyword>
<dbReference type="FunFam" id="2.20.25.190:FF:000002">
    <property type="entry name" value="Transcription elongation factor 1 homolog"/>
    <property type="match status" value="1"/>
</dbReference>
<protein>
    <recommendedName>
        <fullName evidence="3">Transcription elongation factor 1 homolog</fullName>
    </recommendedName>
</protein>
<accession>A0A674D4D2</accession>
<dbReference type="Ensembl" id="ENSSTUT00000096650.1">
    <property type="protein sequence ID" value="ENSSTUP00000090847.1"/>
    <property type="gene ID" value="ENSSTUG00000039886.1"/>
</dbReference>
<evidence type="ECO:0000256" key="8">
    <source>
        <dbReference type="SAM" id="MobiDB-lite"/>
    </source>
</evidence>
<dbReference type="InterPro" id="IPR007808">
    <property type="entry name" value="Elf1"/>
</dbReference>
<dbReference type="Proteomes" id="UP000472277">
    <property type="component" value="Chromosome 1"/>
</dbReference>
<reference evidence="9" key="3">
    <citation type="submission" date="2025-09" db="UniProtKB">
        <authorList>
            <consortium name="Ensembl"/>
        </authorList>
    </citation>
    <scope>IDENTIFICATION</scope>
</reference>
<keyword evidence="5" id="KW-0539">Nucleus</keyword>
<organism evidence="9 10">
    <name type="scientific">Salmo trutta</name>
    <name type="common">Brown trout</name>
    <dbReference type="NCBI Taxonomy" id="8032"/>
    <lineage>
        <taxon>Eukaryota</taxon>
        <taxon>Metazoa</taxon>
        <taxon>Chordata</taxon>
        <taxon>Craniata</taxon>
        <taxon>Vertebrata</taxon>
        <taxon>Euteleostomi</taxon>
        <taxon>Actinopterygii</taxon>
        <taxon>Neopterygii</taxon>
        <taxon>Teleostei</taxon>
        <taxon>Protacanthopterygii</taxon>
        <taxon>Salmoniformes</taxon>
        <taxon>Salmonidae</taxon>
        <taxon>Salmoninae</taxon>
        <taxon>Salmo</taxon>
    </lineage>
</organism>
<evidence type="ECO:0000256" key="2">
    <source>
        <dbReference type="ARBA" id="ARBA00009730"/>
    </source>
</evidence>
<evidence type="ECO:0000256" key="6">
    <source>
        <dbReference type="ARBA" id="ARBA00058793"/>
    </source>
</evidence>
<dbReference type="PANTHER" id="PTHR20934:SF0">
    <property type="entry name" value="TRANSCRIPTION ELONGATION FACTOR 1 HOMOLOG"/>
    <property type="match status" value="1"/>
</dbReference>
<dbReference type="GeneTree" id="ENSGT00390000000053"/>